<dbReference type="PANTHER" id="PTHR10491:SF4">
    <property type="entry name" value="METHIONINE ADENOSYLTRANSFERASE 2 SUBUNIT BETA"/>
    <property type="match status" value="1"/>
</dbReference>
<evidence type="ECO:0000259" key="7">
    <source>
        <dbReference type="Pfam" id="PF04321"/>
    </source>
</evidence>
<evidence type="ECO:0000256" key="2">
    <source>
        <dbReference type="ARBA" id="ARBA00010944"/>
    </source>
</evidence>
<dbReference type="SUPFAM" id="SSF51735">
    <property type="entry name" value="NAD(P)-binding Rossmann-fold domains"/>
    <property type="match status" value="1"/>
</dbReference>
<dbReference type="Gene3D" id="3.40.50.720">
    <property type="entry name" value="NAD(P)-binding Rossmann-like Domain"/>
    <property type="match status" value="1"/>
</dbReference>
<dbReference type="InterPro" id="IPR036291">
    <property type="entry name" value="NAD(P)-bd_dom_sf"/>
</dbReference>
<dbReference type="EC" id="1.1.1.133" evidence="3 6"/>
<keyword evidence="9" id="KW-1185">Reference proteome</keyword>
<dbReference type="Pfam" id="PF00232">
    <property type="entry name" value="Glyco_hydro_1"/>
    <property type="match status" value="1"/>
</dbReference>
<gene>
    <name evidence="8" type="ORF">SAMN05444008_101285</name>
</gene>
<keyword evidence="6" id="KW-0560">Oxidoreductase</keyword>
<comment type="catalytic activity">
    <reaction evidence="5">
        <text>dTDP-beta-L-rhamnose + NADP(+) = dTDP-4-dehydro-beta-L-rhamnose + NADPH + H(+)</text>
        <dbReference type="Rhea" id="RHEA:21796"/>
        <dbReference type="ChEBI" id="CHEBI:15378"/>
        <dbReference type="ChEBI" id="CHEBI:57510"/>
        <dbReference type="ChEBI" id="CHEBI:57783"/>
        <dbReference type="ChEBI" id="CHEBI:58349"/>
        <dbReference type="ChEBI" id="CHEBI:62830"/>
        <dbReference type="EC" id="1.1.1.133"/>
    </reaction>
</comment>
<comment type="function">
    <text evidence="6">Catalyzes the reduction of dTDP-6-deoxy-L-lyxo-4-hexulose to yield dTDP-L-rhamnose.</text>
</comment>
<dbReference type="InterPro" id="IPR005913">
    <property type="entry name" value="dTDP_dehydrorham_reduct"/>
</dbReference>
<feature type="domain" description="RmlD-like substrate binding" evidence="7">
    <location>
        <begin position="554"/>
        <end position="660"/>
    </location>
</feature>
<comment type="pathway">
    <text evidence="1 6">Carbohydrate biosynthesis; dTDP-L-rhamnose biosynthesis.</text>
</comment>
<dbReference type="Gene3D" id="3.20.20.80">
    <property type="entry name" value="Glycosidases"/>
    <property type="match status" value="1"/>
</dbReference>
<dbReference type="Pfam" id="PF04321">
    <property type="entry name" value="RmlD_sub_bind"/>
    <property type="match status" value="1"/>
</dbReference>
<dbReference type="GO" id="GO:0008831">
    <property type="term" value="F:dTDP-4-dehydrorhamnose reductase activity"/>
    <property type="evidence" value="ECO:0007669"/>
    <property type="project" value="UniProtKB-EC"/>
</dbReference>
<proteinExistence type="inferred from homology"/>
<organism evidence="8 9">
    <name type="scientific">Cnuella takakiae</name>
    <dbReference type="NCBI Taxonomy" id="1302690"/>
    <lineage>
        <taxon>Bacteria</taxon>
        <taxon>Pseudomonadati</taxon>
        <taxon>Bacteroidota</taxon>
        <taxon>Chitinophagia</taxon>
        <taxon>Chitinophagales</taxon>
        <taxon>Chitinophagaceae</taxon>
        <taxon>Cnuella</taxon>
    </lineage>
</organism>
<dbReference type="GO" id="GO:0004553">
    <property type="term" value="F:hydrolase activity, hydrolyzing O-glycosyl compounds"/>
    <property type="evidence" value="ECO:0007669"/>
    <property type="project" value="InterPro"/>
</dbReference>
<dbReference type="EMBL" id="FQUO01000001">
    <property type="protein sequence ID" value="SHE37505.1"/>
    <property type="molecule type" value="Genomic_DNA"/>
</dbReference>
<dbReference type="STRING" id="1302690.BUE76_01000"/>
<evidence type="ECO:0000313" key="8">
    <source>
        <dbReference type="EMBL" id="SHE37505.1"/>
    </source>
</evidence>
<reference evidence="8 9" key="1">
    <citation type="submission" date="2016-11" db="EMBL/GenBank/DDBJ databases">
        <authorList>
            <person name="Jaros S."/>
            <person name="Januszkiewicz K."/>
            <person name="Wedrychowicz H."/>
        </authorList>
    </citation>
    <scope>NUCLEOTIDE SEQUENCE [LARGE SCALE GENOMIC DNA]</scope>
    <source>
        <strain evidence="8 9">DSM 26897</strain>
    </source>
</reference>
<comment type="similarity">
    <text evidence="2 6">Belongs to the dTDP-4-dehydrorhamnose reductase family.</text>
</comment>
<accession>A0A1M4SZA2</accession>
<evidence type="ECO:0000256" key="3">
    <source>
        <dbReference type="ARBA" id="ARBA00012929"/>
    </source>
</evidence>
<sequence>MNRNSAIEIWGGMECTINRVQEDYFDQSEYAGHYNRGKADIDLVASLGVNMLRYPVLWERHQPIAGQVINWSFAEGVLVHMKASGIEPIAGLVHHGSGPRHVNFFDGSFEQGLAAYAKEVATQFPWLEYYTPVNEPLTTARFCGLYGHWYPHGQSDYTFYKVLLSECKATIMAMEVIRQVNPDAKLVQTEDLGKCYSTPLLQYQAEFENQRRWLSYDLLCGRVDEQHFMWPWLLKAGITAEELQFFKAHSCVPHIAGFNYYITSERYLDEDLSKYPEQYHGGNYRHRYADIETVKVHLHEPNGPALLLKEAWAHLQLPIAITECHLHSTREDQMRWFHTMWQTANKVKAEGVDIRAITAWAIFGLYGWNCLVTKPCGDYEPGVFNLSSGCPKPTALTRLLQELTQHQVYYHPVLEHEGWWQRENRHRYGTPAKVVRMRRKQAPKTCRPLLVLGRETALRQAFEKICVERNIHHLLLDTADMDRTDQDKMEQLLREIHPWGLIDATDDACTARAAGTMPASHFGPAVLAAICGGQHIPYLFFSTDAVASEGKQVKHEKLVLQQNESALIIRSTGLFGPWDQHNYVTSWLNRLRSAQPIAVPAEQLLAPTYIPHLVHACIDLLLDGAQGIYPVNNGETTSMAAFARRIALMAGLDENLVCSLLQQPEQKDTRALFHSASITEQGVRLPSLAAALEQYLEAQDHLYHSGKMVG</sequence>
<dbReference type="SUPFAM" id="SSF51445">
    <property type="entry name" value="(Trans)glycosidases"/>
    <property type="match status" value="1"/>
</dbReference>
<protein>
    <recommendedName>
        <fullName evidence="4 6">dTDP-4-dehydrorhamnose reductase</fullName>
        <ecNumber evidence="3 6">1.1.1.133</ecNumber>
    </recommendedName>
</protein>
<evidence type="ECO:0000256" key="1">
    <source>
        <dbReference type="ARBA" id="ARBA00004781"/>
    </source>
</evidence>
<dbReference type="AlphaFoldDB" id="A0A1M4SZA2"/>
<dbReference type="InterPro" id="IPR029903">
    <property type="entry name" value="RmlD-like-bd"/>
</dbReference>
<dbReference type="InterPro" id="IPR001360">
    <property type="entry name" value="Glyco_hydro_1"/>
</dbReference>
<name>A0A1M4SZA2_9BACT</name>
<evidence type="ECO:0000256" key="4">
    <source>
        <dbReference type="ARBA" id="ARBA00017099"/>
    </source>
</evidence>
<evidence type="ECO:0000256" key="6">
    <source>
        <dbReference type="RuleBase" id="RU364082"/>
    </source>
</evidence>
<dbReference type="Proteomes" id="UP000184368">
    <property type="component" value="Unassembled WGS sequence"/>
</dbReference>
<evidence type="ECO:0000256" key="5">
    <source>
        <dbReference type="ARBA" id="ARBA00048200"/>
    </source>
</evidence>
<dbReference type="PANTHER" id="PTHR10491">
    <property type="entry name" value="DTDP-4-DEHYDRORHAMNOSE REDUCTASE"/>
    <property type="match status" value="1"/>
</dbReference>
<evidence type="ECO:0000313" key="9">
    <source>
        <dbReference type="Proteomes" id="UP000184368"/>
    </source>
</evidence>
<dbReference type="GO" id="GO:0005975">
    <property type="term" value="P:carbohydrate metabolic process"/>
    <property type="evidence" value="ECO:0007669"/>
    <property type="project" value="InterPro"/>
</dbReference>
<dbReference type="InterPro" id="IPR017853">
    <property type="entry name" value="GH"/>
</dbReference>
<keyword evidence="6" id="KW-0521">NADP</keyword>